<feature type="signal peptide" evidence="1">
    <location>
        <begin position="1"/>
        <end position="26"/>
    </location>
</feature>
<accession>A0A7M7FXS5</accession>
<dbReference type="PANTHER" id="PTHR39069">
    <property type="entry name" value="ECDYSONE-INDUCIBLE GENE E1, ISOFORM A"/>
    <property type="match status" value="1"/>
</dbReference>
<reference evidence="5" key="2">
    <citation type="submission" date="2025-04" db="UniProtKB">
        <authorList>
            <consortium name="RefSeq"/>
        </authorList>
    </citation>
    <scope>IDENTIFICATION</scope>
    <source>
        <strain evidence="5">DH4</strain>
        <tissue evidence="5">Whole body</tissue>
    </source>
</reference>
<dbReference type="Pfam" id="PF01683">
    <property type="entry name" value="EB"/>
    <property type="match status" value="1"/>
</dbReference>
<dbReference type="OrthoDB" id="5912242at2759"/>
<evidence type="ECO:0000313" key="4">
    <source>
        <dbReference type="Proteomes" id="UP000005203"/>
    </source>
</evidence>
<name>A0A7M7FXS5_APIME</name>
<proteinExistence type="predicted"/>
<dbReference type="EnsemblMetazoa" id="XM_001120174">
    <property type="protein sequence ID" value="XP_001120174"/>
    <property type="gene ID" value="LOC724353"/>
</dbReference>
<organism evidence="3">
    <name type="scientific">Apis mellifera</name>
    <name type="common">Honeybee</name>
    <dbReference type="NCBI Taxonomy" id="7460"/>
    <lineage>
        <taxon>Eukaryota</taxon>
        <taxon>Metazoa</taxon>
        <taxon>Ecdysozoa</taxon>
        <taxon>Arthropoda</taxon>
        <taxon>Hexapoda</taxon>
        <taxon>Insecta</taxon>
        <taxon>Pterygota</taxon>
        <taxon>Neoptera</taxon>
        <taxon>Endopterygota</taxon>
        <taxon>Hymenoptera</taxon>
        <taxon>Apocrita</taxon>
        <taxon>Aculeata</taxon>
        <taxon>Apoidea</taxon>
        <taxon>Anthophila</taxon>
        <taxon>Apidae</taxon>
        <taxon>Apis</taxon>
    </lineage>
</organism>
<evidence type="ECO:0000313" key="5">
    <source>
        <dbReference type="RefSeq" id="XP_001120174.2"/>
    </source>
</evidence>
<dbReference type="Proteomes" id="UP000005203">
    <property type="component" value="Linkage group LG7"/>
</dbReference>
<reference evidence="3" key="1">
    <citation type="submission" date="2021-01" db="UniProtKB">
        <authorList>
            <consortium name="EnsemblMetazoa"/>
        </authorList>
    </citation>
    <scope>IDENTIFICATION</scope>
    <source>
        <strain evidence="3">DH4</strain>
    </source>
</reference>
<feature type="chain" id="PRO_5044659163" evidence="1">
    <location>
        <begin position="27"/>
        <end position="336"/>
    </location>
</feature>
<dbReference type="GeneID" id="724353"/>
<gene>
    <name evidence="5" type="primary">LOC724353</name>
</gene>
<keyword evidence="1" id="KW-0732">Signal</keyword>
<keyword evidence="5" id="KW-0640">Prion</keyword>
<feature type="domain" description="EB" evidence="2">
    <location>
        <begin position="158"/>
        <end position="210"/>
    </location>
</feature>
<dbReference type="RefSeq" id="XP_001120174.2">
    <property type="nucleotide sequence ID" value="XM_001120174.4"/>
</dbReference>
<keyword evidence="4" id="KW-1185">Reference proteome</keyword>
<keyword evidence="5" id="KW-0034">Amyloid</keyword>
<dbReference type="KEGG" id="ame:724353"/>
<protein>
    <submittedName>
        <fullName evidence="5">Prion-like-(Q/N-rich) domain-bearing protein 25</fullName>
    </submittedName>
</protein>
<dbReference type="InterPro" id="IPR006149">
    <property type="entry name" value="EB_dom"/>
</dbReference>
<accession>A0A8B6XDS1</accession>
<evidence type="ECO:0000313" key="3">
    <source>
        <dbReference type="EnsemblMetazoa" id="XP_001120174"/>
    </source>
</evidence>
<evidence type="ECO:0000259" key="2">
    <source>
        <dbReference type="Pfam" id="PF01683"/>
    </source>
</evidence>
<dbReference type="PANTHER" id="PTHR39069:SF8">
    <property type="entry name" value="FI17111P1"/>
    <property type="match status" value="1"/>
</dbReference>
<evidence type="ECO:0000256" key="1">
    <source>
        <dbReference type="SAM" id="SignalP"/>
    </source>
</evidence>
<sequence length="336" mass="38417">MMFYLGYMKKCTLLLVIFSMIHRSVTDQLDPPIPCKEDHNCIEFSNSLKNAFCHNGHCVCKTDKEIKNCSSADILHNRNRSAGAPIFQICKIDKDCKINNSFCNTTIMQCECQKNYILSSNKKVCLKKAEGLDFPCIENRQCLTFLPNTTCKNNQCSCISGYHYVQNACYEMIDIGKPCRQSEECIHVNGAACTNRGVCDCIKETVINEDRQKCLPVARDILDICVEDIQCTKTFSDSLCIDGLCQCQNQYHFESEIRQCYFNKKLGETCANTYECYQNEENENVTRKALRCMENVCVCIEDYVRQDDKCVNGGSRFDILPILLITIVSIVLFREN</sequence>
<dbReference type="AlphaFoldDB" id="A0A7M7FXS5"/>